<sequence>MSVLRPASSVLLRSSRSIFSRQLRTFSSIPQVTARSGHSRIKPSSTRFYSTDTPRSKFYSFAEVQNLSKNPRSSVTLIDTREPSEVQSTGTIPTSVNIPVTSSPDAFFITPEEFEERFGFERPEKEDEVVFYCKAGVRSRAAAELARQAGWRTVSEYPGSWMDWEKNSGAREGGKSQ</sequence>
<dbReference type="GO" id="GO:0005739">
    <property type="term" value="C:mitochondrion"/>
    <property type="evidence" value="ECO:0007669"/>
    <property type="project" value="TreeGrafter"/>
</dbReference>
<dbReference type="KEGG" id="glz:GLAREA_02026"/>
<evidence type="ECO:0000259" key="1">
    <source>
        <dbReference type="PROSITE" id="PS50206"/>
    </source>
</evidence>
<dbReference type="STRING" id="1116229.S3CLN6"/>
<dbReference type="GO" id="GO:0004792">
    <property type="term" value="F:thiosulfate-cyanide sulfurtransferase activity"/>
    <property type="evidence" value="ECO:0007669"/>
    <property type="project" value="TreeGrafter"/>
</dbReference>
<reference evidence="2 3" key="1">
    <citation type="journal article" date="2013" name="BMC Genomics">
        <title>Genomics-driven discovery of the pneumocandin biosynthetic gene cluster in the fungus Glarea lozoyensis.</title>
        <authorList>
            <person name="Chen L."/>
            <person name="Yue Q."/>
            <person name="Zhang X."/>
            <person name="Xiang M."/>
            <person name="Wang C."/>
            <person name="Li S."/>
            <person name="Che Y."/>
            <person name="Ortiz-Lopez F.J."/>
            <person name="Bills G.F."/>
            <person name="Liu X."/>
            <person name="An Z."/>
        </authorList>
    </citation>
    <scope>NUCLEOTIDE SEQUENCE [LARGE SCALE GENOMIC DNA]</scope>
    <source>
        <strain evidence="3">ATCC 20868 / MF5171</strain>
    </source>
</reference>
<dbReference type="GeneID" id="19461084"/>
<dbReference type="SMART" id="SM00450">
    <property type="entry name" value="RHOD"/>
    <property type="match status" value="1"/>
</dbReference>
<dbReference type="HOGENOM" id="CLU_089574_0_0_1"/>
<evidence type="ECO:0000313" key="3">
    <source>
        <dbReference type="Proteomes" id="UP000016922"/>
    </source>
</evidence>
<keyword evidence="3" id="KW-1185">Reference proteome</keyword>
<dbReference type="eggNOG" id="KOG1530">
    <property type="taxonomic scope" value="Eukaryota"/>
</dbReference>
<evidence type="ECO:0000313" key="2">
    <source>
        <dbReference type="EMBL" id="EPE26114.1"/>
    </source>
</evidence>
<dbReference type="PROSITE" id="PS50206">
    <property type="entry name" value="RHODANESE_3"/>
    <property type="match status" value="1"/>
</dbReference>
<dbReference type="EMBL" id="KE145371">
    <property type="protein sequence ID" value="EPE26114.1"/>
    <property type="molecule type" value="Genomic_DNA"/>
</dbReference>
<dbReference type="PANTHER" id="PTHR44086:SF10">
    <property type="entry name" value="THIOSULFATE SULFURTRANSFERASE_RHODANESE-LIKE DOMAIN-CONTAINING PROTEIN 3"/>
    <property type="match status" value="1"/>
</dbReference>
<dbReference type="OrthoDB" id="566238at2759"/>
<name>S3CLN6_GLAL2</name>
<dbReference type="Gene3D" id="3.40.250.10">
    <property type="entry name" value="Rhodanese-like domain"/>
    <property type="match status" value="1"/>
</dbReference>
<dbReference type="Pfam" id="PF00581">
    <property type="entry name" value="Rhodanese"/>
    <property type="match status" value="1"/>
</dbReference>
<accession>S3CLN6</accession>
<dbReference type="RefSeq" id="XP_008087433.1">
    <property type="nucleotide sequence ID" value="XM_008089242.1"/>
</dbReference>
<dbReference type="PANTHER" id="PTHR44086">
    <property type="entry name" value="THIOSULFATE SULFURTRANSFERASE RDL2, MITOCHONDRIAL-RELATED"/>
    <property type="match status" value="1"/>
</dbReference>
<dbReference type="InterPro" id="IPR001763">
    <property type="entry name" value="Rhodanese-like_dom"/>
</dbReference>
<organism evidence="2 3">
    <name type="scientific">Glarea lozoyensis (strain ATCC 20868 / MF5171)</name>
    <dbReference type="NCBI Taxonomy" id="1116229"/>
    <lineage>
        <taxon>Eukaryota</taxon>
        <taxon>Fungi</taxon>
        <taxon>Dikarya</taxon>
        <taxon>Ascomycota</taxon>
        <taxon>Pezizomycotina</taxon>
        <taxon>Leotiomycetes</taxon>
        <taxon>Helotiales</taxon>
        <taxon>Helotiaceae</taxon>
        <taxon>Glarea</taxon>
    </lineage>
</organism>
<dbReference type="OMA" id="YEGSWTD"/>
<dbReference type="InterPro" id="IPR036873">
    <property type="entry name" value="Rhodanese-like_dom_sf"/>
</dbReference>
<proteinExistence type="predicted"/>
<dbReference type="SUPFAM" id="SSF52821">
    <property type="entry name" value="Rhodanese/Cell cycle control phosphatase"/>
    <property type="match status" value="1"/>
</dbReference>
<feature type="domain" description="Rhodanese" evidence="1">
    <location>
        <begin position="71"/>
        <end position="173"/>
    </location>
</feature>
<gene>
    <name evidence="2" type="ORF">GLAREA_02026</name>
</gene>
<dbReference type="AlphaFoldDB" id="S3CLN6"/>
<dbReference type="Proteomes" id="UP000016922">
    <property type="component" value="Unassembled WGS sequence"/>
</dbReference>
<protein>
    <submittedName>
        <fullName evidence="2">Rhodanese/Cell cycle control phosphatase</fullName>
    </submittedName>
</protein>